<dbReference type="Proteomes" id="UP000034445">
    <property type="component" value="Unassembled WGS sequence"/>
</dbReference>
<feature type="domain" description="Glycosyltransferase subfamily 4-like N-terminal" evidence="1">
    <location>
        <begin position="15"/>
        <end position="179"/>
    </location>
</feature>
<keyword evidence="2" id="KW-0808">Transferase</keyword>
<dbReference type="AlphaFoldDB" id="A0A0G1XG38"/>
<protein>
    <submittedName>
        <fullName evidence="2">Glycosyl transferase group 1</fullName>
    </submittedName>
</protein>
<evidence type="ECO:0000259" key="1">
    <source>
        <dbReference type="Pfam" id="PF13439"/>
    </source>
</evidence>
<organism evidence="2 3">
    <name type="scientific">Candidatus Kaiserbacteria bacterium GW2011_GWC2_52_8b</name>
    <dbReference type="NCBI Taxonomy" id="1618676"/>
    <lineage>
        <taxon>Bacteria</taxon>
        <taxon>Candidatus Kaiseribacteriota</taxon>
    </lineage>
</organism>
<gene>
    <name evidence="2" type="ORF">UY74_C0047G0004</name>
</gene>
<proteinExistence type="predicted"/>
<dbReference type="Pfam" id="PF13692">
    <property type="entry name" value="Glyco_trans_1_4"/>
    <property type="match status" value="1"/>
</dbReference>
<dbReference type="SUPFAM" id="SSF53756">
    <property type="entry name" value="UDP-Glycosyltransferase/glycogen phosphorylase"/>
    <property type="match status" value="1"/>
</dbReference>
<comment type="caution">
    <text evidence="2">The sequence shown here is derived from an EMBL/GenBank/DDBJ whole genome shotgun (WGS) entry which is preliminary data.</text>
</comment>
<dbReference type="Gene3D" id="3.40.50.2000">
    <property type="entry name" value="Glycogen Phosphorylase B"/>
    <property type="match status" value="2"/>
</dbReference>
<evidence type="ECO:0000313" key="2">
    <source>
        <dbReference type="EMBL" id="KKW30208.1"/>
    </source>
</evidence>
<name>A0A0G1XG38_9BACT</name>
<sequence>MPVKKVLIIITKATWGGAQRYVYDLATHLPRDKYEPIVAFGQAGKLSNDLVTAGIETHQLSSLGRDIVLVSDIRSFFEIRRIIHEIRPDVVHLNSSKAAALGALTARLLGVEKIIFTVHGWPFKEKRGAFANKLIRMISWFTVALSHAVIVVSKTDLDIGKTFGGGVADKVQYIPIGIELLQFFTRDKAAASLAIATTTPRIVTIAELTANKGLRYAIEAVAELKKRGIDVSYFIIGEGEKREALQHLGQALNIVDRVHFLEFVPDASKYLKAFDIFLLPSVKEGTPYVLIEAEIAGLPIVATNVIDTFWTESGIVTLVPIASTSLLAQAIERAIKQPVEATVQPFSTLDKMLEKTIGLYQ</sequence>
<dbReference type="EMBL" id="LCRF01000047">
    <property type="protein sequence ID" value="KKW30208.1"/>
    <property type="molecule type" value="Genomic_DNA"/>
</dbReference>
<evidence type="ECO:0000313" key="3">
    <source>
        <dbReference type="Proteomes" id="UP000034445"/>
    </source>
</evidence>
<reference evidence="2 3" key="1">
    <citation type="journal article" date="2015" name="Nature">
        <title>rRNA introns, odd ribosomes, and small enigmatic genomes across a large radiation of phyla.</title>
        <authorList>
            <person name="Brown C.T."/>
            <person name="Hug L.A."/>
            <person name="Thomas B.C."/>
            <person name="Sharon I."/>
            <person name="Castelle C.J."/>
            <person name="Singh A."/>
            <person name="Wilkins M.J."/>
            <person name="Williams K.H."/>
            <person name="Banfield J.F."/>
        </authorList>
    </citation>
    <scope>NUCLEOTIDE SEQUENCE [LARGE SCALE GENOMIC DNA]</scope>
</reference>
<dbReference type="InterPro" id="IPR028098">
    <property type="entry name" value="Glyco_trans_4-like_N"/>
</dbReference>
<accession>A0A0G1XG38</accession>
<dbReference type="Pfam" id="PF13439">
    <property type="entry name" value="Glyco_transf_4"/>
    <property type="match status" value="1"/>
</dbReference>
<dbReference type="GO" id="GO:0016740">
    <property type="term" value="F:transferase activity"/>
    <property type="evidence" value="ECO:0007669"/>
    <property type="project" value="UniProtKB-KW"/>
</dbReference>
<dbReference type="PANTHER" id="PTHR12526">
    <property type="entry name" value="GLYCOSYLTRANSFERASE"/>
    <property type="match status" value="1"/>
</dbReference>